<keyword evidence="1" id="KW-0255">Endonuclease</keyword>
<dbReference type="InterPro" id="IPR011257">
    <property type="entry name" value="DNA_glycosylase"/>
</dbReference>
<dbReference type="AlphaFoldDB" id="A0A3L9LDX8"/>
<evidence type="ECO:0000313" key="2">
    <source>
        <dbReference type="Proteomes" id="UP000277871"/>
    </source>
</evidence>
<dbReference type="GO" id="GO:0006281">
    <property type="term" value="P:DNA repair"/>
    <property type="evidence" value="ECO:0007669"/>
    <property type="project" value="InterPro"/>
</dbReference>
<dbReference type="Proteomes" id="UP000277871">
    <property type="component" value="Unassembled WGS sequence"/>
</dbReference>
<evidence type="ECO:0000313" key="1">
    <source>
        <dbReference type="EMBL" id="RLY94512.1"/>
    </source>
</evidence>
<protein>
    <submittedName>
        <fullName evidence="1">Endonuclease</fullName>
    </submittedName>
</protein>
<dbReference type="EMBL" id="RDEX01000001">
    <property type="protein sequence ID" value="RLY94512.1"/>
    <property type="molecule type" value="Genomic_DNA"/>
</dbReference>
<proteinExistence type="predicted"/>
<name>A0A3L9LDX8_9MICC</name>
<dbReference type="RefSeq" id="WP_121864338.1">
    <property type="nucleotide sequence ID" value="NZ_RDEX01000001.1"/>
</dbReference>
<comment type="caution">
    <text evidence="1">The sequence shown here is derived from an EMBL/GenBank/DDBJ whole genome shotgun (WGS) entry which is preliminary data.</text>
</comment>
<keyword evidence="2" id="KW-1185">Reference proteome</keyword>
<keyword evidence="1" id="KW-0378">Hydrolase</keyword>
<accession>A0A3L9LDX8</accession>
<keyword evidence="1" id="KW-0540">Nuclease</keyword>
<reference evidence="1 2" key="1">
    <citation type="submission" date="2018-10" db="EMBL/GenBank/DDBJ databases">
        <title>Kocuria tytonicola, new bacteria from the preen glands of American barn owls (Tyto furcata).</title>
        <authorList>
            <person name="Braun M.S."/>
            <person name="Wang E."/>
            <person name="Zimmermann S."/>
            <person name="Boutin S."/>
            <person name="Wagner H."/>
            <person name="Wink M."/>
        </authorList>
    </citation>
    <scope>NUCLEOTIDE SEQUENCE [LARGE SCALE GENOMIC DNA]</scope>
    <source>
        <strain evidence="1 2">473</strain>
    </source>
</reference>
<gene>
    <name evidence="1" type="ORF">EAE32_04840</name>
</gene>
<dbReference type="Gene3D" id="1.10.340.30">
    <property type="entry name" value="Hypothetical protein, domain 2"/>
    <property type="match status" value="1"/>
</dbReference>
<sequence length="211" mass="22495">MTRTHAETVAALLARHDRTYGQEAGIALEDSPAPLYQLLVLANLLSARIGAGVAVASARELFAAGCRTPEAVRAAPRRKLIAALGRGGYARYDERTTTMLRDGADLLLDTWSGDLRRLREACDGPKDILKRLQEFPGIGPTGAAIFAREAQGVWPVLAPHLDRKALDGARRLGLPQDASALADLVTPEQLPVLASGLVRVALHRGADDPLG</sequence>
<dbReference type="SUPFAM" id="SSF48150">
    <property type="entry name" value="DNA-glycosylase"/>
    <property type="match status" value="1"/>
</dbReference>
<dbReference type="GO" id="GO:0004519">
    <property type="term" value="F:endonuclease activity"/>
    <property type="evidence" value="ECO:0007669"/>
    <property type="project" value="UniProtKB-KW"/>
</dbReference>
<organism evidence="1 2">
    <name type="scientific">Kocuria tytonicola</name>
    <dbReference type="NCBI Taxonomy" id="2055946"/>
    <lineage>
        <taxon>Bacteria</taxon>
        <taxon>Bacillati</taxon>
        <taxon>Actinomycetota</taxon>
        <taxon>Actinomycetes</taxon>
        <taxon>Micrococcales</taxon>
        <taxon>Micrococcaceae</taxon>
        <taxon>Kocuria</taxon>
    </lineage>
</organism>